<dbReference type="Pfam" id="PF13657">
    <property type="entry name" value="Couple_hipA"/>
    <property type="match status" value="1"/>
</dbReference>
<keyword evidence="3" id="KW-0418">Kinase</keyword>
<dbReference type="InterPro" id="IPR052028">
    <property type="entry name" value="HipA_Ser/Thr_kinase"/>
</dbReference>
<protein>
    <submittedName>
        <fullName evidence="6">Toxin-antitoxin system, toxin component, HipA family</fullName>
    </submittedName>
</protein>
<dbReference type="Pfam" id="PF07804">
    <property type="entry name" value="HipA_C"/>
    <property type="match status" value="1"/>
</dbReference>
<evidence type="ECO:0000313" key="6">
    <source>
        <dbReference type="EMBL" id="QEI46265.1"/>
    </source>
</evidence>
<dbReference type="AlphaFoldDB" id="A0A5C0E1T5"/>
<accession>A0A5C0E1T5</accession>
<evidence type="ECO:0000256" key="1">
    <source>
        <dbReference type="ARBA" id="ARBA00010164"/>
    </source>
</evidence>
<dbReference type="GO" id="GO:0005829">
    <property type="term" value="C:cytosol"/>
    <property type="evidence" value="ECO:0007669"/>
    <property type="project" value="TreeGrafter"/>
</dbReference>
<comment type="similarity">
    <text evidence="1">Belongs to the HipA Ser/Thr kinase family.</text>
</comment>
<dbReference type="GO" id="GO:0004674">
    <property type="term" value="F:protein serine/threonine kinase activity"/>
    <property type="evidence" value="ECO:0007669"/>
    <property type="project" value="TreeGrafter"/>
</dbReference>
<evidence type="ECO:0000256" key="2">
    <source>
        <dbReference type="ARBA" id="ARBA00022679"/>
    </source>
</evidence>
<feature type="domain" description="HipA-like C-terminal" evidence="4">
    <location>
        <begin position="234"/>
        <end position="458"/>
    </location>
</feature>
<dbReference type="PANTHER" id="PTHR37419:SF1">
    <property type="entry name" value="SERINE_THREONINE-PROTEIN KINASE TOXIN HIPA"/>
    <property type="match status" value="1"/>
</dbReference>
<proteinExistence type="inferred from homology"/>
<dbReference type="EMBL" id="MK715471">
    <property type="protein sequence ID" value="QEI46265.1"/>
    <property type="molecule type" value="Genomic_DNA"/>
</dbReference>
<sequence>MKLKPIIMAILEELHMENKFVSLKFLINKLDKYKPSPRTLQSILKELIECNRVITQGSASTTEYAINDVISNYRRFEFIYVVKDNEIAGILFKLSDRYRFYYDNEFLINKSKPIPSLDLQILPFDFNNIPAVFEENIPEGINREILETTSRTADEFQILTMLEDNIGDLSFTKTREIVNNKSSNPSYLSSLNEILGSNPKINVLKDLVVDIEDEILFPDGYDISKLEIKKAHGISGFQYKKLVNIDTDNKKIVLDDSAHAYILKPYSKPKANKDNENYFPHISLNEHLFMSFAKNTLGFRVPYSAIVKNENDEEYHYIVKRFDRFGLHRYAKSTFAVFLGLRSDNKYDTTSEKLFERIAKELINPHERMELLKHYVYSVIIQHEDMHTKNLSLIYDRDLVFFAPLYDVACTGFYDTSKGYDSHLTINGKQSNIRPNDFKPLCERLKVNFKEFKKEAHTIAELYERELPSYIEEIKSLGSIPFYRKIQKTKIGEGAYLKASKEPIEFHEVLSKFHKMRVEHLKEYGWII</sequence>
<dbReference type="InterPro" id="IPR017508">
    <property type="entry name" value="HipA_N1"/>
</dbReference>
<evidence type="ECO:0000256" key="3">
    <source>
        <dbReference type="ARBA" id="ARBA00022777"/>
    </source>
</evidence>
<organism evidence="6">
    <name type="scientific">Aliarcobacter cryaerophilus</name>
    <dbReference type="NCBI Taxonomy" id="28198"/>
    <lineage>
        <taxon>Bacteria</taxon>
        <taxon>Pseudomonadati</taxon>
        <taxon>Campylobacterota</taxon>
        <taxon>Epsilonproteobacteria</taxon>
        <taxon>Campylobacterales</taxon>
        <taxon>Arcobacteraceae</taxon>
        <taxon>Aliarcobacter</taxon>
    </lineage>
</organism>
<keyword evidence="6" id="KW-0614">Plasmid</keyword>
<reference evidence="6" key="1">
    <citation type="journal article" date="2019" name="Front. Microbiol.">
        <title>Arcobacter cryaerophilus Isolated From New Zealand Mussels Harbor a Putative Virulence Plasmid.</title>
        <authorList>
            <person name="On S.L.W."/>
            <person name="Althaus D."/>
            <person name="Miller W.G."/>
            <person name="Lizamore D."/>
            <person name="Wong S.G.L."/>
            <person name="Mathai A.J."/>
            <person name="Chelikani V."/>
            <person name="Carter G.P."/>
        </authorList>
    </citation>
    <scope>NUCLEOTIDE SEQUENCE</scope>
    <source>
        <strain evidence="6">M830MA</strain>
        <plasmid evidence="6">pM830MA</plasmid>
    </source>
</reference>
<feature type="domain" description="HipA N-terminal subdomain 1" evidence="5">
    <location>
        <begin position="81"/>
        <end position="171"/>
    </location>
</feature>
<gene>
    <name evidence="6" type="ORF">pM830MA_0080</name>
</gene>
<dbReference type="InterPro" id="IPR012893">
    <property type="entry name" value="HipA-like_C"/>
</dbReference>
<geneLocation type="plasmid" evidence="6">
    <name>pM830MA</name>
</geneLocation>
<dbReference type="RefSeq" id="WP_148572033.1">
    <property type="nucleotide sequence ID" value="NZ_JAODCU010000027.1"/>
</dbReference>
<name>A0A5C0E1T5_9BACT</name>
<keyword evidence="2" id="KW-0808">Transferase</keyword>
<evidence type="ECO:0000259" key="4">
    <source>
        <dbReference type="Pfam" id="PF07804"/>
    </source>
</evidence>
<dbReference type="PANTHER" id="PTHR37419">
    <property type="entry name" value="SERINE/THREONINE-PROTEIN KINASE TOXIN HIPA"/>
    <property type="match status" value="1"/>
</dbReference>
<evidence type="ECO:0000259" key="5">
    <source>
        <dbReference type="Pfam" id="PF13657"/>
    </source>
</evidence>